<reference evidence="3" key="1">
    <citation type="submission" date="2021-06" db="EMBL/GenBank/DDBJ databases">
        <title>Parelaphostrongylus tenuis whole genome reference sequence.</title>
        <authorList>
            <person name="Garwood T.J."/>
            <person name="Larsen P.A."/>
            <person name="Fountain-Jones N.M."/>
            <person name="Garbe J.R."/>
            <person name="Macchietto M.G."/>
            <person name="Kania S.A."/>
            <person name="Gerhold R.W."/>
            <person name="Richards J.E."/>
            <person name="Wolf T.M."/>
        </authorList>
    </citation>
    <scope>NUCLEOTIDE SEQUENCE</scope>
    <source>
        <strain evidence="3">MNPRO001-30</strain>
        <tissue evidence="3">Meninges</tissue>
    </source>
</reference>
<accession>A0AAD5QS85</accession>
<keyword evidence="2" id="KW-0812">Transmembrane</keyword>
<organism evidence="3 4">
    <name type="scientific">Parelaphostrongylus tenuis</name>
    <name type="common">Meningeal worm</name>
    <dbReference type="NCBI Taxonomy" id="148309"/>
    <lineage>
        <taxon>Eukaryota</taxon>
        <taxon>Metazoa</taxon>
        <taxon>Ecdysozoa</taxon>
        <taxon>Nematoda</taxon>
        <taxon>Chromadorea</taxon>
        <taxon>Rhabditida</taxon>
        <taxon>Rhabditina</taxon>
        <taxon>Rhabditomorpha</taxon>
        <taxon>Strongyloidea</taxon>
        <taxon>Metastrongylidae</taxon>
        <taxon>Parelaphostrongylus</taxon>
    </lineage>
</organism>
<comment type="caution">
    <text evidence="3">The sequence shown here is derived from an EMBL/GenBank/DDBJ whole genome shotgun (WGS) entry which is preliminary data.</text>
</comment>
<sequence>MADPDWYNRPLNWEDVLAGGSLIGISAGTIIIYSILIKAMKKRDKRAALDEINELEGEGTISEFTTGHWFHRFNARGPHLEGKPCPLFPTKLNNEDLIAALEDGPSSSAHESDSPDPKLGGPMA</sequence>
<keyword evidence="4" id="KW-1185">Reference proteome</keyword>
<dbReference type="AlphaFoldDB" id="A0AAD5QS85"/>
<name>A0AAD5QS85_PARTN</name>
<dbReference type="Proteomes" id="UP001196413">
    <property type="component" value="Unassembled WGS sequence"/>
</dbReference>
<evidence type="ECO:0000256" key="2">
    <source>
        <dbReference type="SAM" id="Phobius"/>
    </source>
</evidence>
<evidence type="ECO:0000313" key="3">
    <source>
        <dbReference type="EMBL" id="KAJ1359739.1"/>
    </source>
</evidence>
<evidence type="ECO:0000313" key="4">
    <source>
        <dbReference type="Proteomes" id="UP001196413"/>
    </source>
</evidence>
<keyword evidence="2" id="KW-0472">Membrane</keyword>
<protein>
    <submittedName>
        <fullName evidence="3">Uncharacterized protein</fullName>
    </submittedName>
</protein>
<feature type="region of interest" description="Disordered" evidence="1">
    <location>
        <begin position="102"/>
        <end position="124"/>
    </location>
</feature>
<keyword evidence="2" id="KW-1133">Transmembrane helix</keyword>
<feature type="transmembrane region" description="Helical" evidence="2">
    <location>
        <begin position="16"/>
        <end position="36"/>
    </location>
</feature>
<dbReference type="EMBL" id="JAHQIW010003685">
    <property type="protein sequence ID" value="KAJ1359739.1"/>
    <property type="molecule type" value="Genomic_DNA"/>
</dbReference>
<proteinExistence type="predicted"/>
<gene>
    <name evidence="3" type="ORF">KIN20_018529</name>
</gene>
<evidence type="ECO:0000256" key="1">
    <source>
        <dbReference type="SAM" id="MobiDB-lite"/>
    </source>
</evidence>